<dbReference type="SUPFAM" id="SSF51556">
    <property type="entry name" value="Metallo-dependent hydrolases"/>
    <property type="match status" value="1"/>
</dbReference>
<name>A0A4R1B5U6_9PROT</name>
<dbReference type="InterPro" id="IPR006680">
    <property type="entry name" value="Amidohydro-rel"/>
</dbReference>
<dbReference type="EMBL" id="SJZB01000053">
    <property type="protein sequence ID" value="TCJ11538.1"/>
    <property type="molecule type" value="Genomic_DNA"/>
</dbReference>
<dbReference type="AlphaFoldDB" id="A0A4R1B5U6"/>
<dbReference type="GO" id="GO:0016787">
    <property type="term" value="F:hydrolase activity"/>
    <property type="evidence" value="ECO:0007669"/>
    <property type="project" value="UniProtKB-KW"/>
</dbReference>
<dbReference type="Pfam" id="PF04909">
    <property type="entry name" value="Amidohydro_2"/>
    <property type="match status" value="1"/>
</dbReference>
<evidence type="ECO:0000259" key="1">
    <source>
        <dbReference type="Pfam" id="PF04909"/>
    </source>
</evidence>
<reference evidence="2 3" key="1">
    <citation type="submission" date="2019-03" db="EMBL/GenBank/DDBJ databases">
        <title>Genome sequence of Thiobacillaceae bacterium LSR1, a sulfur-oxidizing bacterium isolated from freshwater sediment.</title>
        <authorList>
            <person name="Li S."/>
        </authorList>
    </citation>
    <scope>NUCLEOTIDE SEQUENCE [LARGE SCALE GENOMIC DNA]</scope>
    <source>
        <strain evidence="2 3">LSR1</strain>
    </source>
</reference>
<organism evidence="2 3">
    <name type="scientific">Parasulfuritortus cantonensis</name>
    <dbReference type="NCBI Taxonomy" id="2528202"/>
    <lineage>
        <taxon>Bacteria</taxon>
        <taxon>Pseudomonadati</taxon>
        <taxon>Pseudomonadota</taxon>
        <taxon>Betaproteobacteria</taxon>
        <taxon>Nitrosomonadales</taxon>
        <taxon>Thiobacillaceae</taxon>
        <taxon>Parasulfuritortus</taxon>
    </lineage>
</organism>
<evidence type="ECO:0000313" key="2">
    <source>
        <dbReference type="EMBL" id="TCJ11538.1"/>
    </source>
</evidence>
<feature type="domain" description="Amidohydrolase-related" evidence="1">
    <location>
        <begin position="75"/>
        <end position="278"/>
    </location>
</feature>
<sequence length="350" mass="39393">MDIRRRHLIRLALLLPVAGWAVRGFAQADEKVIGLKSGYAARLKRLLASGTLPYIDIESSCNPTKVDIDAVARKLDELNIGLMALSADPTERQFGEGLRYDDLSARLLARYPDRFIPVGNGGQPPFTTEAADEVLAANGTAALKEPLLLLGEYEMRHYPSPRQVKRGELDRDVDIAIDGPTGHKLFALAERLGIPFQIHYEVEDRLLAPLEHMLAQYPAARVIWCHIAQVRYAERAATYTPAYVEGLIKRFPNLYFDTAFGDAGSVYPLSMQHHARVWDSSGGLRADWLNLFVTYPERFLSALDLGGDRMRQIDDYDRKHRDFLARLPREAQHQIAYGSAWSLLFGEVFS</sequence>
<protein>
    <submittedName>
        <fullName evidence="2">Amidohydrolase</fullName>
    </submittedName>
</protein>
<dbReference type="Proteomes" id="UP000295443">
    <property type="component" value="Unassembled WGS sequence"/>
</dbReference>
<gene>
    <name evidence="2" type="ORF">EZJ19_15395</name>
</gene>
<proteinExistence type="predicted"/>
<accession>A0A4R1B5U6</accession>
<comment type="caution">
    <text evidence="2">The sequence shown here is derived from an EMBL/GenBank/DDBJ whole genome shotgun (WGS) entry which is preliminary data.</text>
</comment>
<dbReference type="RefSeq" id="WP_131449160.1">
    <property type="nucleotide sequence ID" value="NZ_SJZB01000053.1"/>
</dbReference>
<dbReference type="OrthoDB" id="3982782at2"/>
<keyword evidence="3" id="KW-1185">Reference proteome</keyword>
<evidence type="ECO:0000313" key="3">
    <source>
        <dbReference type="Proteomes" id="UP000295443"/>
    </source>
</evidence>
<dbReference type="Gene3D" id="3.20.20.140">
    <property type="entry name" value="Metal-dependent hydrolases"/>
    <property type="match status" value="1"/>
</dbReference>
<keyword evidence="2" id="KW-0378">Hydrolase</keyword>
<dbReference type="InterPro" id="IPR032466">
    <property type="entry name" value="Metal_Hydrolase"/>
</dbReference>